<evidence type="ECO:0000256" key="2">
    <source>
        <dbReference type="ARBA" id="ARBA00022692"/>
    </source>
</evidence>
<gene>
    <name evidence="8" type="ORF">BpHYR1_031387</name>
</gene>
<dbReference type="EMBL" id="REGN01001991">
    <property type="protein sequence ID" value="RNA31080.1"/>
    <property type="molecule type" value="Genomic_DNA"/>
</dbReference>
<keyword evidence="9" id="KW-1185">Reference proteome</keyword>
<feature type="domain" description="G-protein coupled receptors family 2 profile 2" evidence="7">
    <location>
        <begin position="1"/>
        <end position="207"/>
    </location>
</feature>
<evidence type="ECO:0000256" key="1">
    <source>
        <dbReference type="ARBA" id="ARBA00004141"/>
    </source>
</evidence>
<feature type="transmembrane region" description="Helical" evidence="6">
    <location>
        <begin position="147"/>
        <end position="165"/>
    </location>
</feature>
<dbReference type="PROSITE" id="PS50261">
    <property type="entry name" value="G_PROTEIN_RECEP_F2_4"/>
    <property type="match status" value="1"/>
</dbReference>
<proteinExistence type="predicted"/>
<comment type="subcellular location">
    <subcellularLocation>
        <location evidence="1">Membrane</location>
        <topology evidence="1">Multi-pass membrane protein</topology>
    </subcellularLocation>
</comment>
<reference evidence="8 9" key="1">
    <citation type="journal article" date="2018" name="Sci. Rep.">
        <title>Genomic signatures of local adaptation to the degree of environmental predictability in rotifers.</title>
        <authorList>
            <person name="Franch-Gras L."/>
            <person name="Hahn C."/>
            <person name="Garcia-Roger E.M."/>
            <person name="Carmona M.J."/>
            <person name="Serra M."/>
            <person name="Gomez A."/>
        </authorList>
    </citation>
    <scope>NUCLEOTIDE SEQUENCE [LARGE SCALE GENOMIC DNA]</scope>
    <source>
        <strain evidence="8">HYR1</strain>
    </source>
</reference>
<dbReference type="Gene3D" id="1.20.1070.10">
    <property type="entry name" value="Rhodopsin 7-helix transmembrane proteins"/>
    <property type="match status" value="1"/>
</dbReference>
<dbReference type="GO" id="GO:0017046">
    <property type="term" value="F:peptide hormone binding"/>
    <property type="evidence" value="ECO:0007669"/>
    <property type="project" value="TreeGrafter"/>
</dbReference>
<dbReference type="GO" id="GO:0030246">
    <property type="term" value="F:carbohydrate binding"/>
    <property type="evidence" value="ECO:0007669"/>
    <property type="project" value="InterPro"/>
</dbReference>
<evidence type="ECO:0000313" key="9">
    <source>
        <dbReference type="Proteomes" id="UP000276133"/>
    </source>
</evidence>
<evidence type="ECO:0000259" key="7">
    <source>
        <dbReference type="PROSITE" id="PS50261"/>
    </source>
</evidence>
<feature type="transmembrane region" description="Helical" evidence="6">
    <location>
        <begin position="35"/>
        <end position="54"/>
    </location>
</feature>
<dbReference type="GO" id="GO:0007188">
    <property type="term" value="P:adenylate cyclase-modulating G protein-coupled receptor signaling pathway"/>
    <property type="evidence" value="ECO:0007669"/>
    <property type="project" value="TreeGrafter"/>
</dbReference>
<protein>
    <submittedName>
        <fullName evidence="8">Vasoactive intestinal polypeptide</fullName>
    </submittedName>
</protein>
<dbReference type="GO" id="GO:0008528">
    <property type="term" value="F:G protein-coupled peptide receptor activity"/>
    <property type="evidence" value="ECO:0007669"/>
    <property type="project" value="TreeGrafter"/>
</dbReference>
<dbReference type="AlphaFoldDB" id="A0A3M7S675"/>
<dbReference type="InterPro" id="IPR017981">
    <property type="entry name" value="GPCR_2-like_7TM"/>
</dbReference>
<evidence type="ECO:0000256" key="4">
    <source>
        <dbReference type="ARBA" id="ARBA00023136"/>
    </source>
</evidence>
<dbReference type="GO" id="GO:0005886">
    <property type="term" value="C:plasma membrane"/>
    <property type="evidence" value="ECO:0007669"/>
    <property type="project" value="TreeGrafter"/>
</dbReference>
<feature type="transmembrane region" description="Helical" evidence="6">
    <location>
        <begin position="66"/>
        <end position="89"/>
    </location>
</feature>
<evidence type="ECO:0000256" key="6">
    <source>
        <dbReference type="SAM" id="Phobius"/>
    </source>
</evidence>
<feature type="compositionally biased region" description="Low complexity" evidence="5">
    <location>
        <begin position="482"/>
        <end position="493"/>
    </location>
</feature>
<dbReference type="OrthoDB" id="6022368at2759"/>
<comment type="caution">
    <text evidence="8">The sequence shown here is derived from an EMBL/GenBank/DDBJ whole genome shotgun (WGS) entry which is preliminary data.</text>
</comment>
<sequence length="817" mass="95716">MQPHGSNITQYLSANGSDGKFNLCRFSMTIFRYSASVYSVAITTEAFYLMLLLKFPYYSEKKGSKFCIIISWVLPFLWILPWIFIRIYVENKWCWQMESIWNLLIDAPNTILTILNVLCAIFVIRTLYSKIIGQSVSPEKVIKYRRLAKSILIIIPIFGVHFIIFEWLPYFRVATEDSLLELPLVYMEIIFNGLQGLLASVACCFVQKEAQIETLILVYNILDEEYIRSIKYSREFRSRSIHENTRIKRSDSTVDSATDVIFNRPKIEIKRMNSRRRSSVVMYNWSSRFCCCLFSNQKNDFYQNGHRRSTLLSLTDNTSLAKNFKRLRNSSSLTSFFTRKTISEKSFKTKSHKICSQPEPVSRLDSVNSEDLNNNLFAVDTIESSDTKIAINNLIIHEEDLGERNTFFKSVMNETNPSASKEEVAIQIDKKDQSRYDESSGSEDPYANYDSDNKNSNRSEVENETVEKKESNEIKNQESESDTSSSNDSQSDSKIQSGKSKLKKNNNKRPNKKEKKEQKRHKKNQEMTNNRKDVHDISKSQTKLETNTMHSNYDSKDNNRFEVENDTAEKKSLNEIKNEERESETKTETKPKTKSETLYENISRDKNESLKEQRINLRFYVYAPPEFNVDLKTCCFGILHNLGEWKPENMIKLNFRKFENGFLITGDHSFNVKHNKLEYKYCLVANNDYEVEPFIEYYQGFKTNRILNFANFSPDKFHSIYDGIMLPPDEGNLSSWKQITKSIVMKFVKRYFTDEMSENYLEDTIKAMLHEIPTINKDDERIKKFKYAKDYMIAIIDSIYKSFKKIKNDDLLKVFYS</sequence>
<evidence type="ECO:0000256" key="5">
    <source>
        <dbReference type="SAM" id="MobiDB-lite"/>
    </source>
</evidence>
<dbReference type="InterPro" id="IPR000832">
    <property type="entry name" value="GPCR_2_secretin-like"/>
</dbReference>
<feature type="compositionally biased region" description="Polar residues" evidence="5">
    <location>
        <begin position="539"/>
        <end position="552"/>
    </location>
</feature>
<dbReference type="Pfam" id="PF00002">
    <property type="entry name" value="7tm_2"/>
    <property type="match status" value="1"/>
</dbReference>
<accession>A0A3M7S675</accession>
<evidence type="ECO:0000256" key="3">
    <source>
        <dbReference type="ARBA" id="ARBA00022989"/>
    </source>
</evidence>
<feature type="compositionally biased region" description="Basic and acidic residues" evidence="5">
    <location>
        <begin position="529"/>
        <end position="538"/>
    </location>
</feature>
<dbReference type="PRINTS" id="PR00249">
    <property type="entry name" value="GPCRSECRETIN"/>
</dbReference>
<dbReference type="SUPFAM" id="SSF49452">
    <property type="entry name" value="Starch-binding domain-like"/>
    <property type="match status" value="1"/>
</dbReference>
<keyword evidence="3 6" id="KW-1133">Transmembrane helix</keyword>
<dbReference type="PANTHER" id="PTHR45620">
    <property type="entry name" value="PDF RECEPTOR-LIKE PROTEIN-RELATED"/>
    <property type="match status" value="1"/>
</dbReference>
<dbReference type="InterPro" id="IPR050332">
    <property type="entry name" value="GPCR_2"/>
</dbReference>
<feature type="compositionally biased region" description="Basic residues" evidence="5">
    <location>
        <begin position="500"/>
        <end position="523"/>
    </location>
</feature>
<organism evidence="8 9">
    <name type="scientific">Brachionus plicatilis</name>
    <name type="common">Marine rotifer</name>
    <name type="synonym">Brachionus muelleri</name>
    <dbReference type="NCBI Taxonomy" id="10195"/>
    <lineage>
        <taxon>Eukaryota</taxon>
        <taxon>Metazoa</taxon>
        <taxon>Spiralia</taxon>
        <taxon>Gnathifera</taxon>
        <taxon>Rotifera</taxon>
        <taxon>Eurotatoria</taxon>
        <taxon>Monogononta</taxon>
        <taxon>Pseudotrocha</taxon>
        <taxon>Ploima</taxon>
        <taxon>Brachionidae</taxon>
        <taxon>Brachionus</taxon>
    </lineage>
</organism>
<dbReference type="PANTHER" id="PTHR45620:SF1">
    <property type="entry name" value="G-PROTEIN COUPLED RECEPTORS FAMILY 2 PROFILE 2 DOMAIN-CONTAINING PROTEIN"/>
    <property type="match status" value="1"/>
</dbReference>
<name>A0A3M7S675_BRAPC</name>
<dbReference type="STRING" id="10195.A0A3M7S675"/>
<dbReference type="Proteomes" id="UP000276133">
    <property type="component" value="Unassembled WGS sequence"/>
</dbReference>
<feature type="compositionally biased region" description="Basic and acidic residues" evidence="5">
    <location>
        <begin position="553"/>
        <end position="598"/>
    </location>
</feature>
<keyword evidence="2 6" id="KW-0812">Transmembrane</keyword>
<dbReference type="SUPFAM" id="SSF81321">
    <property type="entry name" value="Family A G protein-coupled receptor-like"/>
    <property type="match status" value="1"/>
</dbReference>
<evidence type="ECO:0000313" key="8">
    <source>
        <dbReference type="EMBL" id="RNA31080.1"/>
    </source>
</evidence>
<feature type="region of interest" description="Disordered" evidence="5">
    <location>
        <begin position="413"/>
        <end position="598"/>
    </location>
</feature>
<keyword evidence="4 6" id="KW-0472">Membrane</keyword>
<feature type="compositionally biased region" description="Basic and acidic residues" evidence="5">
    <location>
        <begin position="451"/>
        <end position="478"/>
    </location>
</feature>
<feature type="transmembrane region" description="Helical" evidence="6">
    <location>
        <begin position="109"/>
        <end position="127"/>
    </location>
</feature>
<dbReference type="GO" id="GO:0007166">
    <property type="term" value="P:cell surface receptor signaling pathway"/>
    <property type="evidence" value="ECO:0007669"/>
    <property type="project" value="InterPro"/>
</dbReference>
<dbReference type="InterPro" id="IPR013784">
    <property type="entry name" value="Carb-bd-like_fold"/>
</dbReference>
<feature type="compositionally biased region" description="Basic and acidic residues" evidence="5">
    <location>
        <begin position="420"/>
        <end position="438"/>
    </location>
</feature>